<reference evidence="1 2" key="1">
    <citation type="submission" date="2024-04" db="EMBL/GenBank/DDBJ databases">
        <title>Draft genome assemblies of urinary isolates.</title>
        <authorList>
            <person name="Appleberry H."/>
            <person name="Kula A."/>
            <person name="Wolfe A.J."/>
            <person name="Putonti C."/>
        </authorList>
    </citation>
    <scope>NUCLEOTIDE SEQUENCE [LARGE SCALE GENOMIC DNA]</scope>
    <source>
        <strain evidence="1 2">UMB12529</strain>
    </source>
</reference>
<keyword evidence="2" id="KW-1185">Reference proteome</keyword>
<proteinExistence type="predicted"/>
<protein>
    <recommendedName>
        <fullName evidence="3">Flagellar biosynthesis, cell-distal portion of basal-body rod</fullName>
    </recommendedName>
</protein>
<accession>A0ABU9P9W5</accession>
<evidence type="ECO:0008006" key="3">
    <source>
        <dbReference type="Google" id="ProtNLM"/>
    </source>
</evidence>
<comment type="caution">
    <text evidence="1">The sequence shown here is derived from an EMBL/GenBank/DDBJ whole genome shotgun (WGS) entry which is preliminary data.</text>
</comment>
<organism evidence="1 2">
    <name type="scientific">Klebsiella grimontii</name>
    <dbReference type="NCBI Taxonomy" id="2058152"/>
    <lineage>
        <taxon>Bacteria</taxon>
        <taxon>Pseudomonadati</taxon>
        <taxon>Pseudomonadota</taxon>
        <taxon>Gammaproteobacteria</taxon>
        <taxon>Enterobacterales</taxon>
        <taxon>Enterobacteriaceae</taxon>
        <taxon>Klebsiella/Raoultella group</taxon>
        <taxon>Klebsiella</taxon>
    </lineage>
</organism>
<evidence type="ECO:0000313" key="2">
    <source>
        <dbReference type="Proteomes" id="UP001458070"/>
    </source>
</evidence>
<dbReference type="RefSeq" id="WP_224255696.1">
    <property type="nucleotide sequence ID" value="NZ_JBCGEK010000037.1"/>
</dbReference>
<evidence type="ECO:0000313" key="1">
    <source>
        <dbReference type="EMBL" id="MEM0627592.1"/>
    </source>
</evidence>
<dbReference type="Proteomes" id="UP001458070">
    <property type="component" value="Unassembled WGS sequence"/>
</dbReference>
<sequence length="651" mass="70940">MAADLNPPLGTTTPEIFMDNVKRADELVNGPAGTVDDRGGEPLDTWRQMMAKNDEVRQNIIPLSKQYMTLDAAQADIVNIPEGSTTYVRSSDDAYLAIEYKNTGGVLQPTGRTMISGKTAVRRTDEYSDGVTYAWGKVMSSGEILPGTLQGMDGLPAPENVAAYAAKGVAVYQLNPADIPAGHAIIKDGIVLLEADQSGRLNYLPPLNRRARQSVNQRPEMVLTPLPASVRAAVEPLAERACKYMLSTWVPTWVPLAGGTGLPVTGSTMDSIEQYPLMLAAVVHWISWCDAGYAAWDETFIGVSYDTAVSWIVQGLDLVVSAHLANGGWWGGPPPPWSEASEDVAVTFGSQAAELARNVASHCDLMGAHLTAAQKTKVTVMVVHEANRFVKYTPKYRWTRPDIRGQVTDNYPTGDSKSEEIAWNLAILARALILAPDNANAERWAERLITMQIAALGDRNDLSETMTINGLAPCDVMNGTNVNPTRLVENHGVADGQDVSRWYTMASLSGSEWMLRTFLLAGKPVPSAALWHMADTLRALAYNPDGSVWSMDWREPVGELSYAPAIAYMFADPRQDYIDTLLHRLAIFAGQQDDTTGALPAGAFNWPVYGSSQPGEFLSYIRLSDRMQNPLTCPRATNAHYTSLAAIYRSV</sequence>
<dbReference type="EMBL" id="JBCGEM010000037">
    <property type="protein sequence ID" value="MEM0627592.1"/>
    <property type="molecule type" value="Genomic_DNA"/>
</dbReference>
<name>A0ABU9P9W5_9ENTR</name>
<gene>
    <name evidence="1" type="ORF">AAFL32_27350</name>
</gene>